<keyword evidence="5 6" id="KW-0456">Lyase</keyword>
<protein>
    <recommendedName>
        <fullName evidence="2 6">Carbonic anhydrase</fullName>
        <ecNumber evidence="2 6">4.2.1.1</ecNumber>
    </recommendedName>
</protein>
<reference evidence="9" key="1">
    <citation type="submission" date="2023-03" db="EMBL/GenBank/DDBJ databases">
        <authorList>
            <person name="Julca I."/>
        </authorList>
    </citation>
    <scope>NUCLEOTIDE SEQUENCE</scope>
</reference>
<dbReference type="Proteomes" id="UP001161247">
    <property type="component" value="Chromosome 3"/>
</dbReference>
<evidence type="ECO:0000313" key="10">
    <source>
        <dbReference type="Proteomes" id="UP001161247"/>
    </source>
</evidence>
<feature type="domain" description="Alpha-carbonic anhydrase" evidence="8">
    <location>
        <begin position="81"/>
        <end position="319"/>
    </location>
</feature>
<comment type="catalytic activity">
    <reaction evidence="6">
        <text>hydrogencarbonate + H(+) = CO2 + H2O</text>
        <dbReference type="Rhea" id="RHEA:10748"/>
        <dbReference type="ChEBI" id="CHEBI:15377"/>
        <dbReference type="ChEBI" id="CHEBI:15378"/>
        <dbReference type="ChEBI" id="CHEBI:16526"/>
        <dbReference type="ChEBI" id="CHEBI:17544"/>
        <dbReference type="EC" id="4.2.1.1"/>
    </reaction>
</comment>
<dbReference type="InterPro" id="IPR001148">
    <property type="entry name" value="CA_dom"/>
</dbReference>
<dbReference type="AlphaFoldDB" id="A0AAV1CRP8"/>
<proteinExistence type="inferred from homology"/>
<keyword evidence="4 6" id="KW-0862">Zinc</keyword>
<evidence type="ECO:0000256" key="7">
    <source>
        <dbReference type="SAM" id="Phobius"/>
    </source>
</evidence>
<evidence type="ECO:0000256" key="2">
    <source>
        <dbReference type="ARBA" id="ARBA00012925"/>
    </source>
</evidence>
<dbReference type="PROSITE" id="PS51144">
    <property type="entry name" value="ALPHA_CA_2"/>
    <property type="match status" value="1"/>
</dbReference>
<dbReference type="InterPro" id="IPR018338">
    <property type="entry name" value="Carbonic_anhydrase_a-class_CS"/>
</dbReference>
<dbReference type="GO" id="GO:0004089">
    <property type="term" value="F:carbonate dehydratase activity"/>
    <property type="evidence" value="ECO:0007669"/>
    <property type="project" value="UniProtKB-UniRule"/>
</dbReference>
<keyword evidence="7" id="KW-0812">Transmembrane</keyword>
<dbReference type="Gene3D" id="3.10.200.10">
    <property type="entry name" value="Alpha carbonic anhydrase"/>
    <property type="match status" value="1"/>
</dbReference>
<evidence type="ECO:0000256" key="1">
    <source>
        <dbReference type="ARBA" id="ARBA00001947"/>
    </source>
</evidence>
<evidence type="ECO:0000256" key="4">
    <source>
        <dbReference type="ARBA" id="ARBA00022833"/>
    </source>
</evidence>
<dbReference type="InterPro" id="IPR023561">
    <property type="entry name" value="Carbonic_anhydrase_a-class"/>
</dbReference>
<keyword evidence="7" id="KW-0472">Membrane</keyword>
<dbReference type="SUPFAM" id="SSF51069">
    <property type="entry name" value="Carbonic anhydrase"/>
    <property type="match status" value="1"/>
</dbReference>
<evidence type="ECO:0000259" key="8">
    <source>
        <dbReference type="PROSITE" id="PS51144"/>
    </source>
</evidence>
<dbReference type="InterPro" id="IPR041891">
    <property type="entry name" value="Alpha_CA_prokaryot-like"/>
</dbReference>
<dbReference type="PROSITE" id="PS00162">
    <property type="entry name" value="ALPHA_CA_1"/>
    <property type="match status" value="1"/>
</dbReference>
<keyword evidence="7" id="KW-1133">Transmembrane helix</keyword>
<dbReference type="PANTHER" id="PTHR18952:SF236">
    <property type="entry name" value="ALPHA CARBONIC ANHYDRASE 1, CHLOROPLASTIC"/>
    <property type="match status" value="1"/>
</dbReference>
<dbReference type="SMART" id="SM01057">
    <property type="entry name" value="Carb_anhydrase"/>
    <property type="match status" value="1"/>
</dbReference>
<dbReference type="GO" id="GO:0008270">
    <property type="term" value="F:zinc ion binding"/>
    <property type="evidence" value="ECO:0007669"/>
    <property type="project" value="UniProtKB-UniRule"/>
</dbReference>
<name>A0AAV1CRP8_OLDCO</name>
<dbReference type="EMBL" id="OX459120">
    <property type="protein sequence ID" value="CAI9097725.1"/>
    <property type="molecule type" value="Genomic_DNA"/>
</dbReference>
<evidence type="ECO:0000256" key="5">
    <source>
        <dbReference type="ARBA" id="ARBA00023239"/>
    </source>
</evidence>
<evidence type="ECO:0000256" key="3">
    <source>
        <dbReference type="ARBA" id="ARBA00022723"/>
    </source>
</evidence>
<evidence type="ECO:0000256" key="6">
    <source>
        <dbReference type="RuleBase" id="RU367011"/>
    </source>
</evidence>
<sequence>MDYCRCHVPSYSDIYFVWPFYKREHNQLLLAGFLWSLRKERKTVLMAARFSILLFSATIFLIIHASANLTEEEINVVAPAVQFSYVGASGPSHWGSLNSAFSTCSKGKSQSPVDISTEKVFLDKHLKPLTRKYTSINATLVNNGFNIGLRCGQSSGFLISDGKVFNFKQMHWHSPSEHKINGVQYAAELHLVHRADDGGIAVISVLYELGHADPLIAKIDSKLHQLAKERIRSVNEQPEIAVGEFNMHQLKKDTHKYYRYAGSLTTPPCNETVTWYLLGKVRSLSEEQLEALKAPLGWGYKNNARPTQPLNGRLVELYREEIIN</sequence>
<evidence type="ECO:0000313" key="9">
    <source>
        <dbReference type="EMBL" id="CAI9097725.1"/>
    </source>
</evidence>
<dbReference type="PANTHER" id="PTHR18952">
    <property type="entry name" value="CARBONIC ANHYDRASE"/>
    <property type="match status" value="1"/>
</dbReference>
<comment type="cofactor">
    <cofactor evidence="1 6">
        <name>Zn(2+)</name>
        <dbReference type="ChEBI" id="CHEBI:29105"/>
    </cofactor>
</comment>
<comment type="similarity">
    <text evidence="6">Belongs to the alpha-carbonic anhydrase family.</text>
</comment>
<dbReference type="CDD" id="cd03124">
    <property type="entry name" value="alpha_CA_prokaryotic_like"/>
    <property type="match status" value="1"/>
</dbReference>
<dbReference type="EC" id="4.2.1.1" evidence="2 6"/>
<keyword evidence="10" id="KW-1185">Reference proteome</keyword>
<dbReference type="Pfam" id="PF00194">
    <property type="entry name" value="Carb_anhydrase"/>
    <property type="match status" value="1"/>
</dbReference>
<gene>
    <name evidence="9" type="ORF">OLC1_LOCUS8137</name>
</gene>
<organism evidence="9 10">
    <name type="scientific">Oldenlandia corymbosa var. corymbosa</name>
    <dbReference type="NCBI Taxonomy" id="529605"/>
    <lineage>
        <taxon>Eukaryota</taxon>
        <taxon>Viridiplantae</taxon>
        <taxon>Streptophyta</taxon>
        <taxon>Embryophyta</taxon>
        <taxon>Tracheophyta</taxon>
        <taxon>Spermatophyta</taxon>
        <taxon>Magnoliopsida</taxon>
        <taxon>eudicotyledons</taxon>
        <taxon>Gunneridae</taxon>
        <taxon>Pentapetalae</taxon>
        <taxon>asterids</taxon>
        <taxon>lamiids</taxon>
        <taxon>Gentianales</taxon>
        <taxon>Rubiaceae</taxon>
        <taxon>Rubioideae</taxon>
        <taxon>Spermacoceae</taxon>
        <taxon>Hedyotis-Oldenlandia complex</taxon>
        <taxon>Oldenlandia</taxon>
    </lineage>
</organism>
<accession>A0AAV1CRP8</accession>
<dbReference type="GO" id="GO:0006730">
    <property type="term" value="P:one-carbon metabolic process"/>
    <property type="evidence" value="ECO:0007669"/>
    <property type="project" value="TreeGrafter"/>
</dbReference>
<dbReference type="InterPro" id="IPR036398">
    <property type="entry name" value="CA_dom_sf"/>
</dbReference>
<comment type="function">
    <text evidence="6">Reversible hydration of carbon dioxide.</text>
</comment>
<feature type="transmembrane region" description="Helical" evidence="7">
    <location>
        <begin position="44"/>
        <end position="65"/>
    </location>
</feature>
<keyword evidence="3 6" id="KW-0479">Metal-binding</keyword>